<proteinExistence type="predicted"/>
<dbReference type="GO" id="GO:0004519">
    <property type="term" value="F:endonuclease activity"/>
    <property type="evidence" value="ECO:0007669"/>
    <property type="project" value="UniProtKB-KW"/>
</dbReference>
<keyword evidence="1" id="KW-0540">Nuclease</keyword>
<dbReference type="Gene3D" id="1.10.30.50">
    <property type="match status" value="1"/>
</dbReference>
<keyword evidence="1" id="KW-0255">Endonuclease</keyword>
<keyword evidence="1" id="KW-0378">Hydrolase</keyword>
<name>A0A8S5NY53_9CAUD</name>
<protein>
    <submittedName>
        <fullName evidence="1">HNH endonuclease bacteriophage, HNH Endonuclease, DNA.52A</fullName>
    </submittedName>
</protein>
<accession>A0A8S5NY53</accession>
<sequence>MTTEEVIEAIKTNKKYKIYKSREFRTLRLQVLKTFHYECQRCKESNKITPAVLVHHVQKVTKHPELAFEEFYIDKNGIKQRNLIPLCKECHEAIHHRYGFRPNQTKSEQNFINEERW</sequence>
<organism evidence="1">
    <name type="scientific">Siphoviridae sp. ct6bb17</name>
    <dbReference type="NCBI Taxonomy" id="2825345"/>
    <lineage>
        <taxon>Viruses</taxon>
        <taxon>Duplodnaviria</taxon>
        <taxon>Heunggongvirae</taxon>
        <taxon>Uroviricota</taxon>
        <taxon>Caudoviricetes</taxon>
    </lineage>
</organism>
<dbReference type="EMBL" id="BK015290">
    <property type="protein sequence ID" value="DAD99665.1"/>
    <property type="molecule type" value="Genomic_DNA"/>
</dbReference>
<evidence type="ECO:0000313" key="1">
    <source>
        <dbReference type="EMBL" id="DAD99665.1"/>
    </source>
</evidence>
<reference evidence="1" key="1">
    <citation type="journal article" date="2021" name="Proc. Natl. Acad. Sci. U.S.A.">
        <title>A Catalog of Tens of Thousands of Viruses from Human Metagenomes Reveals Hidden Associations with Chronic Diseases.</title>
        <authorList>
            <person name="Tisza M.J."/>
            <person name="Buck C.B."/>
        </authorList>
    </citation>
    <scope>NUCLEOTIDE SEQUENCE</scope>
    <source>
        <strain evidence="1">Ct6bb17</strain>
    </source>
</reference>